<dbReference type="Pfam" id="PF11913">
    <property type="entry name" value="DUF3431"/>
    <property type="match status" value="1"/>
</dbReference>
<comment type="caution">
    <text evidence="1">The sequence shown here is derived from an EMBL/GenBank/DDBJ whole genome shotgun (WGS) entry which is preliminary data.</text>
</comment>
<dbReference type="InterPro" id="IPR021838">
    <property type="entry name" value="DUF3431"/>
</dbReference>
<dbReference type="EMBL" id="CAJNNW010036688">
    <property type="protein sequence ID" value="CAE8736707.1"/>
    <property type="molecule type" value="Genomic_DNA"/>
</dbReference>
<name>A0A813HWQ9_POLGL</name>
<dbReference type="AlphaFoldDB" id="A0A813HWQ9"/>
<dbReference type="EMBL" id="CAJNNV010033176">
    <property type="protein sequence ID" value="CAE8642591.1"/>
    <property type="molecule type" value="Genomic_DNA"/>
</dbReference>
<dbReference type="Proteomes" id="UP000654075">
    <property type="component" value="Unassembled WGS sequence"/>
</dbReference>
<evidence type="ECO:0000313" key="1">
    <source>
        <dbReference type="EMBL" id="CAE8642591.1"/>
    </source>
</evidence>
<dbReference type="OrthoDB" id="426718at2759"/>
<dbReference type="Proteomes" id="UP000626109">
    <property type="component" value="Unassembled WGS sequence"/>
</dbReference>
<protein>
    <submittedName>
        <fullName evidence="1">Uncharacterized protein</fullName>
    </submittedName>
</protein>
<gene>
    <name evidence="1" type="ORF">PGLA1383_LOCUS57054</name>
    <name evidence="2" type="ORF">PGLA2088_LOCUS48437</name>
</gene>
<sequence>MNHLLRAAFCISSTDLEASSVTACPKEASQWSKWWDIGAFHDFIASKVESQGGEQVMDFYHKFINPRHVGREVTISVAQGARFAVSRASVQSRPKADYERLLDTLSHDLDPYSGYFMEWMWSELFQGHQELCPLPPKMAAISHPMAMDELAQRFPEAVKRHYASIELAQAQTAVRRSLQSGVFGGISGGV</sequence>
<reference evidence="1" key="1">
    <citation type="submission" date="2021-02" db="EMBL/GenBank/DDBJ databases">
        <authorList>
            <person name="Dougan E. K."/>
            <person name="Rhodes N."/>
            <person name="Thang M."/>
            <person name="Chan C."/>
        </authorList>
    </citation>
    <scope>NUCLEOTIDE SEQUENCE</scope>
</reference>
<evidence type="ECO:0000313" key="3">
    <source>
        <dbReference type="Proteomes" id="UP000654075"/>
    </source>
</evidence>
<proteinExistence type="predicted"/>
<evidence type="ECO:0000313" key="2">
    <source>
        <dbReference type="EMBL" id="CAE8736707.1"/>
    </source>
</evidence>
<keyword evidence="3" id="KW-1185">Reference proteome</keyword>
<organism evidence="1 3">
    <name type="scientific">Polarella glacialis</name>
    <name type="common">Dinoflagellate</name>
    <dbReference type="NCBI Taxonomy" id="89957"/>
    <lineage>
        <taxon>Eukaryota</taxon>
        <taxon>Sar</taxon>
        <taxon>Alveolata</taxon>
        <taxon>Dinophyceae</taxon>
        <taxon>Suessiales</taxon>
        <taxon>Suessiaceae</taxon>
        <taxon>Polarella</taxon>
    </lineage>
</organism>
<accession>A0A813HWQ9</accession>